<sequence length="665" mass="72804">MTSSHVTRRVVIREEEENIAATTCSYTITSKKNKETRTPSSERSPPGKPSANPATGGGCNPHTTRFAHCMRFMGLTCQIQLLANLAERMNPNATTVVSGVTGQSLVQNLPEQLQRLAAWRNSSNPNTFYSKGQGSSSSKRSKGPIITKYAPPASPFPTGIGHVPPPPVHHAHPHPHALPHALPHSHPHGHPHGHPQPPPPPPSSYLGQPPSYHPYTSPPPPPPPPPAYAGSFLPTPYGYPHPHYSPPPPHGTSPYGPPGYRGPPPVPPPPLNPPSGGHFPSNRMDGQEHIQQHHNHGFSRSPPLPHSSPHANSTPLQKRSESRSKSGPTLPPKPPAGVVSHPLPPKPPKSHDQINQHHDHRNKRKNDRHNKGRDRRHSNEQNHNQRKPNPGPHRDSQPQRSAENRRSSGSRRGQRQNHGGSNAKKQPSAAVASDNPLLGSKGRDGDRRPSSHHAAPPPSPVEQTDRKVDEDESPPKPVSSFVEGSETYANEMTNDGRENEKGSEVSNTYVHVENPEDSDRRSLSDYHGGSSSKHSADQDSKSHEREAKRPRLEISAKGGTDIPDVEEGEECLWNTLDVPREAERRQQMGRDHAAARRRGSGGSRASRHSSPSIQSSDLNSLEAELLGRPAKQKSSEKSNTRHRGENLDKRLIPKRRRANTNSAYR</sequence>
<evidence type="ECO:0000256" key="1">
    <source>
        <dbReference type="SAM" id="MobiDB-lite"/>
    </source>
</evidence>
<feature type="compositionally biased region" description="Basic residues" evidence="1">
    <location>
        <begin position="358"/>
        <end position="376"/>
    </location>
</feature>
<reference evidence="2 3" key="1">
    <citation type="journal article" date="2018" name="PLoS Genet.">
        <title>Repeat elements organise 3D genome structure and mediate transcription in the filamentous fungus Epichloe festucae.</title>
        <authorList>
            <person name="Winter D.J."/>
            <person name="Ganley A.R.D."/>
            <person name="Young C.A."/>
            <person name="Liachko I."/>
            <person name="Schardl C.L."/>
            <person name="Dupont P.Y."/>
            <person name="Berry D."/>
            <person name="Ram A."/>
            <person name="Scott B."/>
            <person name="Cox M.P."/>
        </authorList>
    </citation>
    <scope>NUCLEOTIDE SEQUENCE [LARGE SCALE GENOMIC DNA]</scope>
    <source>
        <strain evidence="2 3">Fl1</strain>
    </source>
</reference>
<feature type="compositionally biased region" description="Basic residues" evidence="1">
    <location>
        <begin position="169"/>
        <end position="193"/>
    </location>
</feature>
<feature type="compositionally biased region" description="Basic and acidic residues" evidence="1">
    <location>
        <begin position="578"/>
        <end position="594"/>
    </location>
</feature>
<feature type="compositionally biased region" description="Basic and acidic residues" evidence="1">
    <location>
        <begin position="513"/>
        <end position="524"/>
    </location>
</feature>
<feature type="region of interest" description="Disordered" evidence="1">
    <location>
        <begin position="26"/>
        <end position="59"/>
    </location>
</feature>
<feature type="compositionally biased region" description="Pro residues" evidence="1">
    <location>
        <begin position="216"/>
        <end position="227"/>
    </location>
</feature>
<evidence type="ECO:0000313" key="2">
    <source>
        <dbReference type="EMBL" id="QPG94651.1"/>
    </source>
</evidence>
<gene>
    <name evidence="2" type="ORF">C2857_006634</name>
</gene>
<feature type="compositionally biased region" description="Basic and acidic residues" evidence="1">
    <location>
        <begin position="534"/>
        <end position="554"/>
    </location>
</feature>
<feature type="compositionally biased region" description="Basic and acidic residues" evidence="1">
    <location>
        <begin position="633"/>
        <end position="651"/>
    </location>
</feature>
<protein>
    <submittedName>
        <fullName evidence="2">Uncharacterized protein</fullName>
    </submittedName>
</protein>
<feature type="compositionally biased region" description="Pro residues" evidence="1">
    <location>
        <begin position="237"/>
        <end position="273"/>
    </location>
</feature>
<feature type="region of interest" description="Disordered" evidence="1">
    <location>
        <begin position="122"/>
        <end position="665"/>
    </location>
</feature>
<name>A0A7S9PSS2_EPIFF</name>
<accession>A0A7S9PSS2</accession>
<keyword evidence="3" id="KW-1185">Reference proteome</keyword>
<evidence type="ECO:0000313" key="3">
    <source>
        <dbReference type="Proteomes" id="UP000594364"/>
    </source>
</evidence>
<organism evidence="2 3">
    <name type="scientific">Epichloe festucae (strain Fl1)</name>
    <dbReference type="NCBI Taxonomy" id="877507"/>
    <lineage>
        <taxon>Eukaryota</taxon>
        <taxon>Fungi</taxon>
        <taxon>Dikarya</taxon>
        <taxon>Ascomycota</taxon>
        <taxon>Pezizomycotina</taxon>
        <taxon>Sordariomycetes</taxon>
        <taxon>Hypocreomycetidae</taxon>
        <taxon>Hypocreales</taxon>
        <taxon>Clavicipitaceae</taxon>
        <taxon>Epichloe</taxon>
    </lineage>
</organism>
<proteinExistence type="predicted"/>
<dbReference type="EMBL" id="CP031385">
    <property type="protein sequence ID" value="QPG94651.1"/>
    <property type="molecule type" value="Genomic_DNA"/>
</dbReference>
<feature type="compositionally biased region" description="Basic and acidic residues" evidence="1">
    <location>
        <begin position="392"/>
        <end position="406"/>
    </location>
</feature>
<dbReference type="AlphaFoldDB" id="A0A7S9PSS2"/>
<feature type="compositionally biased region" description="Basic and acidic residues" evidence="1">
    <location>
        <begin position="494"/>
        <end position="503"/>
    </location>
</feature>
<feature type="compositionally biased region" description="Pro residues" evidence="1">
    <location>
        <begin position="194"/>
        <end position="203"/>
    </location>
</feature>
<dbReference type="Proteomes" id="UP000594364">
    <property type="component" value="Chromosome 1"/>
</dbReference>
<feature type="compositionally biased region" description="Low complexity" evidence="1">
    <location>
        <begin position="204"/>
        <end position="215"/>
    </location>
</feature>
<dbReference type="OrthoDB" id="3550095at2759"/>